<dbReference type="EMBL" id="CP046244">
    <property type="protein sequence ID" value="QGP93146.1"/>
    <property type="molecule type" value="Genomic_DNA"/>
</dbReference>
<dbReference type="PROSITE" id="PS50949">
    <property type="entry name" value="HTH_GNTR"/>
    <property type="match status" value="1"/>
</dbReference>
<dbReference type="SMART" id="SM00345">
    <property type="entry name" value="HTH_GNTR"/>
    <property type="match status" value="1"/>
</dbReference>
<keyword evidence="1" id="KW-0805">Transcription regulation</keyword>
<dbReference type="PANTHER" id="PTHR43537">
    <property type="entry name" value="TRANSCRIPTIONAL REGULATOR, GNTR FAMILY"/>
    <property type="match status" value="1"/>
</dbReference>
<evidence type="ECO:0000256" key="2">
    <source>
        <dbReference type="ARBA" id="ARBA00023125"/>
    </source>
</evidence>
<accession>A0A6I5ZTR7</accession>
<keyword evidence="2" id="KW-0238">DNA-binding</keyword>
<evidence type="ECO:0000313" key="6">
    <source>
        <dbReference type="Proteomes" id="UP000425916"/>
    </source>
</evidence>
<dbReference type="GO" id="GO:0003677">
    <property type="term" value="F:DNA binding"/>
    <property type="evidence" value="ECO:0007669"/>
    <property type="project" value="UniProtKB-KW"/>
</dbReference>
<dbReference type="PANTHER" id="PTHR43537:SF5">
    <property type="entry name" value="UXU OPERON TRANSCRIPTIONAL REGULATOR"/>
    <property type="match status" value="1"/>
</dbReference>
<sequence>MADNRSELAYNKIKEFLLSGVIKPGQKFSAYELSRKLGISRTPITLALKKLEQEKVVDIIPQVGCVFKYPDPQEAREDFLIRAILEGFAAEMATVHANKKEIGELRRIFNNSIACVSSNDRVAYAASNRAFHLKIVQLSQMPRLEELIKNFWATTGYFAASIDFLSQRMELSVQEHGEILRAIEEKEATRARYLVESHLRQCTDAFCKMLLTVKTAPGSNPE</sequence>
<evidence type="ECO:0000256" key="3">
    <source>
        <dbReference type="ARBA" id="ARBA00023163"/>
    </source>
</evidence>
<dbReference type="SUPFAM" id="SSF46785">
    <property type="entry name" value="Winged helix' DNA-binding domain"/>
    <property type="match status" value="1"/>
</dbReference>
<gene>
    <name evidence="5" type="ORF">MGLY_25460</name>
</gene>
<dbReference type="InterPro" id="IPR011711">
    <property type="entry name" value="GntR_C"/>
</dbReference>
<evidence type="ECO:0000313" key="5">
    <source>
        <dbReference type="EMBL" id="QGP93146.1"/>
    </source>
</evidence>
<name>A0A6I5ZTR7_9FIRM</name>
<dbReference type="Gene3D" id="1.20.120.530">
    <property type="entry name" value="GntR ligand-binding domain-like"/>
    <property type="match status" value="1"/>
</dbReference>
<evidence type="ECO:0000256" key="1">
    <source>
        <dbReference type="ARBA" id="ARBA00023015"/>
    </source>
</evidence>
<protein>
    <submittedName>
        <fullName evidence="5">FCD domain protein</fullName>
    </submittedName>
</protein>
<dbReference type="Pfam" id="PF07729">
    <property type="entry name" value="FCD"/>
    <property type="match status" value="1"/>
</dbReference>
<organism evidence="5 6">
    <name type="scientific">Neomoorella glycerini</name>
    <dbReference type="NCBI Taxonomy" id="55779"/>
    <lineage>
        <taxon>Bacteria</taxon>
        <taxon>Bacillati</taxon>
        <taxon>Bacillota</taxon>
        <taxon>Clostridia</taxon>
        <taxon>Neomoorellales</taxon>
        <taxon>Neomoorellaceae</taxon>
        <taxon>Neomoorella</taxon>
    </lineage>
</organism>
<dbReference type="SMART" id="SM00895">
    <property type="entry name" value="FCD"/>
    <property type="match status" value="1"/>
</dbReference>
<dbReference type="OrthoDB" id="9781630at2"/>
<dbReference type="RefSeq" id="WP_156274372.1">
    <property type="nucleotide sequence ID" value="NZ_CP046244.1"/>
</dbReference>
<keyword evidence="6" id="KW-1185">Reference proteome</keyword>
<keyword evidence="3" id="KW-0804">Transcription</keyword>
<dbReference type="InterPro" id="IPR036388">
    <property type="entry name" value="WH-like_DNA-bd_sf"/>
</dbReference>
<dbReference type="GO" id="GO:0003700">
    <property type="term" value="F:DNA-binding transcription factor activity"/>
    <property type="evidence" value="ECO:0007669"/>
    <property type="project" value="InterPro"/>
</dbReference>
<feature type="domain" description="HTH gntR-type" evidence="4">
    <location>
        <begin position="3"/>
        <end position="70"/>
    </location>
</feature>
<dbReference type="Gene3D" id="1.10.10.10">
    <property type="entry name" value="Winged helix-like DNA-binding domain superfamily/Winged helix DNA-binding domain"/>
    <property type="match status" value="1"/>
</dbReference>
<dbReference type="InterPro" id="IPR036390">
    <property type="entry name" value="WH_DNA-bd_sf"/>
</dbReference>
<dbReference type="AlphaFoldDB" id="A0A6I5ZTR7"/>
<reference evidence="5 6" key="1">
    <citation type="submission" date="2019-11" db="EMBL/GenBank/DDBJ databases">
        <title>Genome sequence of Moorella glycerini DSM11254.</title>
        <authorList>
            <person name="Poehlein A."/>
            <person name="Boeer T."/>
            <person name="Daniel R."/>
        </authorList>
    </citation>
    <scope>NUCLEOTIDE SEQUENCE [LARGE SCALE GENOMIC DNA]</scope>
    <source>
        <strain evidence="5 6">DSM 11254</strain>
    </source>
</reference>
<dbReference type="InterPro" id="IPR008920">
    <property type="entry name" value="TF_FadR/GntR_C"/>
</dbReference>
<dbReference type="SUPFAM" id="SSF48008">
    <property type="entry name" value="GntR ligand-binding domain-like"/>
    <property type="match status" value="1"/>
</dbReference>
<dbReference type="Pfam" id="PF00392">
    <property type="entry name" value="GntR"/>
    <property type="match status" value="1"/>
</dbReference>
<evidence type="ECO:0000259" key="4">
    <source>
        <dbReference type="PROSITE" id="PS50949"/>
    </source>
</evidence>
<dbReference type="InterPro" id="IPR000524">
    <property type="entry name" value="Tscrpt_reg_HTH_GntR"/>
</dbReference>
<proteinExistence type="predicted"/>
<dbReference type="Proteomes" id="UP000425916">
    <property type="component" value="Chromosome"/>
</dbReference>